<reference evidence="9" key="1">
    <citation type="journal article" date="2008" name="Nature">
        <title>The amphioxus genome and the evolution of the chordate karyotype.</title>
        <authorList>
            <consortium name="US DOE Joint Genome Institute (JGI-PGF)"/>
            <person name="Putnam N.H."/>
            <person name="Butts T."/>
            <person name="Ferrier D.E.K."/>
            <person name="Furlong R.F."/>
            <person name="Hellsten U."/>
            <person name="Kawashima T."/>
            <person name="Robinson-Rechavi M."/>
            <person name="Shoguchi E."/>
            <person name="Terry A."/>
            <person name="Yu J.-K."/>
            <person name="Benito-Gutierrez E.L."/>
            <person name="Dubchak I."/>
            <person name="Garcia-Fernandez J."/>
            <person name="Gibson-Brown J.J."/>
            <person name="Grigoriev I.V."/>
            <person name="Horton A.C."/>
            <person name="de Jong P.J."/>
            <person name="Jurka J."/>
            <person name="Kapitonov V.V."/>
            <person name="Kohara Y."/>
            <person name="Kuroki Y."/>
            <person name="Lindquist E."/>
            <person name="Lucas S."/>
            <person name="Osoegawa K."/>
            <person name="Pennacchio L.A."/>
            <person name="Salamov A.A."/>
            <person name="Satou Y."/>
            <person name="Sauka-Spengler T."/>
            <person name="Schmutz J."/>
            <person name="Shin-I T."/>
            <person name="Toyoda A."/>
            <person name="Bronner-Fraser M."/>
            <person name="Fujiyama A."/>
            <person name="Holland L.Z."/>
            <person name="Holland P.W.H."/>
            <person name="Satoh N."/>
            <person name="Rokhsar D.S."/>
        </authorList>
    </citation>
    <scope>NUCLEOTIDE SEQUENCE [LARGE SCALE GENOMIC DNA]</scope>
    <source>
        <strain evidence="9">S238N-H82</strain>
        <tissue evidence="9">Testes</tissue>
    </source>
</reference>
<accession>C3YR36</accession>
<dbReference type="OMA" id="LESEKMW"/>
<proteinExistence type="predicted"/>
<dbReference type="PROSITE" id="PS51054">
    <property type="entry name" value="ORANGE"/>
    <property type="match status" value="1"/>
</dbReference>
<dbReference type="SUPFAM" id="SSF158457">
    <property type="entry name" value="Orange domain-like"/>
    <property type="match status" value="1"/>
</dbReference>
<dbReference type="SUPFAM" id="SSF47459">
    <property type="entry name" value="HLH, helix-loop-helix DNA-binding domain"/>
    <property type="match status" value="1"/>
</dbReference>
<feature type="domain" description="Orange" evidence="8">
    <location>
        <begin position="90"/>
        <end position="123"/>
    </location>
</feature>
<dbReference type="GO" id="GO:0046983">
    <property type="term" value="F:protein dimerization activity"/>
    <property type="evidence" value="ECO:0007669"/>
    <property type="project" value="InterPro"/>
</dbReference>
<evidence type="ECO:0000256" key="4">
    <source>
        <dbReference type="ARBA" id="ARBA00023125"/>
    </source>
</evidence>
<evidence type="ECO:0000256" key="2">
    <source>
        <dbReference type="ARBA" id="ARBA00022491"/>
    </source>
</evidence>
<dbReference type="OrthoDB" id="6085656at2759"/>
<dbReference type="InterPro" id="IPR050370">
    <property type="entry name" value="HES_HEY"/>
</dbReference>
<keyword evidence="4" id="KW-0238">DNA-binding</keyword>
<keyword evidence="10" id="KW-1185">Reference proteome</keyword>
<dbReference type="SMART" id="SM00511">
    <property type="entry name" value="ORANGE"/>
    <property type="match status" value="1"/>
</dbReference>
<dbReference type="Proteomes" id="UP000001554">
    <property type="component" value="Chromosome 14"/>
</dbReference>
<dbReference type="SMART" id="SM00353">
    <property type="entry name" value="HLH"/>
    <property type="match status" value="1"/>
</dbReference>
<evidence type="ECO:0000313" key="9">
    <source>
        <dbReference type="EMBL" id="EEN57278.1"/>
    </source>
</evidence>
<evidence type="ECO:0000256" key="3">
    <source>
        <dbReference type="ARBA" id="ARBA00023015"/>
    </source>
</evidence>
<keyword evidence="3" id="KW-0805">Transcription regulation</keyword>
<dbReference type="InParanoid" id="C3YR36"/>
<dbReference type="KEGG" id="bfo:118429948"/>
<dbReference type="GO" id="GO:0009952">
    <property type="term" value="P:anterior/posterior pattern specification"/>
    <property type="evidence" value="ECO:0000318"/>
    <property type="project" value="GO_Central"/>
</dbReference>
<dbReference type="PROSITE" id="PS50888">
    <property type="entry name" value="BHLH"/>
    <property type="match status" value="1"/>
</dbReference>
<evidence type="ECO:0000256" key="6">
    <source>
        <dbReference type="ARBA" id="ARBA00023242"/>
    </source>
</evidence>
<dbReference type="CDD" id="cd11459">
    <property type="entry name" value="bHLH-O_HES1_4"/>
    <property type="match status" value="1"/>
</dbReference>
<dbReference type="GO" id="GO:0006357">
    <property type="term" value="P:regulation of transcription by RNA polymerase II"/>
    <property type="evidence" value="ECO:0000318"/>
    <property type="project" value="GO_Central"/>
</dbReference>
<evidence type="ECO:0000256" key="5">
    <source>
        <dbReference type="ARBA" id="ARBA00023163"/>
    </source>
</evidence>
<evidence type="ECO:0000313" key="11">
    <source>
        <dbReference type="RefSeq" id="XP_035696489.1"/>
    </source>
</evidence>
<dbReference type="STRING" id="7739.C3YR36"/>
<evidence type="ECO:0000259" key="7">
    <source>
        <dbReference type="PROSITE" id="PS50888"/>
    </source>
</evidence>
<dbReference type="Gene3D" id="4.10.280.10">
    <property type="entry name" value="Helix-loop-helix DNA-binding domain"/>
    <property type="match status" value="1"/>
</dbReference>
<keyword evidence="5" id="KW-0804">Transcription</keyword>
<gene>
    <name evidence="11" type="primary">LOC118429948</name>
    <name evidence="9" type="ORF">BRAFLDRAFT_127513</name>
</gene>
<keyword evidence="2" id="KW-0678">Repressor</keyword>
<dbReference type="eggNOG" id="KOG4304">
    <property type="taxonomic scope" value="Eukaryota"/>
</dbReference>
<dbReference type="InterPro" id="IPR011598">
    <property type="entry name" value="bHLH_dom"/>
</dbReference>
<dbReference type="GO" id="GO:0005634">
    <property type="term" value="C:nucleus"/>
    <property type="evidence" value="ECO:0000318"/>
    <property type="project" value="GO_Central"/>
</dbReference>
<dbReference type="InterPro" id="IPR003650">
    <property type="entry name" value="Orange_dom"/>
</dbReference>
<dbReference type="EMBL" id="GG666545">
    <property type="protein sequence ID" value="EEN57278.1"/>
    <property type="molecule type" value="Genomic_DNA"/>
</dbReference>
<dbReference type="AlphaFoldDB" id="C3YR36"/>
<dbReference type="GO" id="GO:0050767">
    <property type="term" value="P:regulation of neurogenesis"/>
    <property type="evidence" value="ECO:0000318"/>
    <property type="project" value="GO_Central"/>
</dbReference>
<dbReference type="Gene3D" id="6.10.250.980">
    <property type="match status" value="1"/>
</dbReference>
<sequence>MPADRILEKRLGETRKSSKPIMEKRRRARINDSLNQLKTLILDALKKDSSRHSKLEKADILEMTVKHLRSLQRQQLTAAANTNPALPGQYRAGFNECLMEVNRFLGASDSVDTQVRQRLLNHLAGACSPARPGTYPAAQPAVFPHAQPVQVQVPVAPTGGHHVQLSPVQAPCPQAGQTTMYGGIPVVPRQVSGGEPVAVLLPSQAFPGGQVPSHVIPVYAPNSPHNYGLVAVHSPTGVSVKSEPTSNSVNGLTTTVTPQKTATYETAHSPVIMQARAPIPLESEKMWRPW</sequence>
<name>C3YR36_BRAFL</name>
<dbReference type="Pfam" id="PF00010">
    <property type="entry name" value="HLH"/>
    <property type="match status" value="1"/>
</dbReference>
<dbReference type="GO" id="GO:0000981">
    <property type="term" value="F:DNA-binding transcription factor activity, RNA polymerase II-specific"/>
    <property type="evidence" value="ECO:0000318"/>
    <property type="project" value="GO_Central"/>
</dbReference>
<evidence type="ECO:0000313" key="10">
    <source>
        <dbReference type="Proteomes" id="UP000001554"/>
    </source>
</evidence>
<dbReference type="InterPro" id="IPR036638">
    <property type="entry name" value="HLH_DNA-bd_sf"/>
</dbReference>
<reference evidence="10" key="2">
    <citation type="journal article" date="2020" name="Nat. Ecol. Evol.">
        <title>Deeply conserved synteny resolves early events in vertebrate evolution.</title>
        <authorList>
            <person name="Simakov O."/>
            <person name="Marletaz F."/>
            <person name="Yue J.X."/>
            <person name="O'Connell B."/>
            <person name="Jenkins J."/>
            <person name="Brandt A."/>
            <person name="Calef R."/>
            <person name="Tung C.H."/>
            <person name="Huang T.K."/>
            <person name="Schmutz J."/>
            <person name="Satoh N."/>
            <person name="Yu J.K."/>
            <person name="Putnam N.H."/>
            <person name="Green R.E."/>
            <person name="Rokhsar D.S."/>
        </authorList>
    </citation>
    <scope>NUCLEOTIDE SEQUENCE [LARGE SCALE GENOMIC DNA]</scope>
    <source>
        <strain evidence="10">S238N-H82</strain>
    </source>
</reference>
<reference evidence="11" key="3">
    <citation type="submission" date="2025-04" db="UniProtKB">
        <authorList>
            <consortium name="RefSeq"/>
        </authorList>
    </citation>
    <scope>IDENTIFICATION</scope>
    <source>
        <strain evidence="11">S238N-H82</strain>
        <tissue evidence="11">Testes</tissue>
    </source>
</reference>
<dbReference type="RefSeq" id="XP_035696489.1">
    <property type="nucleotide sequence ID" value="XM_035840596.1"/>
</dbReference>
<comment type="subcellular location">
    <subcellularLocation>
        <location evidence="1">Nucleus</location>
    </subcellularLocation>
</comment>
<dbReference type="PANTHER" id="PTHR10985">
    <property type="entry name" value="BASIC HELIX-LOOP-HELIX TRANSCRIPTION FACTOR, HES-RELATED"/>
    <property type="match status" value="1"/>
</dbReference>
<dbReference type="GO" id="GO:0000978">
    <property type="term" value="F:RNA polymerase II cis-regulatory region sequence-specific DNA binding"/>
    <property type="evidence" value="ECO:0000318"/>
    <property type="project" value="GO_Central"/>
</dbReference>
<dbReference type="Pfam" id="PF07527">
    <property type="entry name" value="Hairy_orange"/>
    <property type="match status" value="1"/>
</dbReference>
<keyword evidence="6" id="KW-0539">Nucleus</keyword>
<protein>
    <submittedName>
        <fullName evidence="11">Transcription factor HES-4-like</fullName>
    </submittedName>
</protein>
<evidence type="ECO:0000256" key="1">
    <source>
        <dbReference type="ARBA" id="ARBA00004123"/>
    </source>
</evidence>
<organism>
    <name type="scientific">Branchiostoma floridae</name>
    <name type="common">Florida lancelet</name>
    <name type="synonym">Amphioxus</name>
    <dbReference type="NCBI Taxonomy" id="7739"/>
    <lineage>
        <taxon>Eukaryota</taxon>
        <taxon>Metazoa</taxon>
        <taxon>Chordata</taxon>
        <taxon>Cephalochordata</taxon>
        <taxon>Leptocardii</taxon>
        <taxon>Amphioxiformes</taxon>
        <taxon>Branchiostomatidae</taxon>
        <taxon>Branchiostoma</taxon>
    </lineage>
</organism>
<evidence type="ECO:0000259" key="8">
    <source>
        <dbReference type="PROSITE" id="PS51054"/>
    </source>
</evidence>
<dbReference type="FunFam" id="4.10.280.10:FF:000009">
    <property type="entry name" value="Transcription factor HES-1"/>
    <property type="match status" value="1"/>
</dbReference>
<dbReference type="GeneID" id="118429948"/>
<feature type="domain" description="BHLH" evidence="7">
    <location>
        <begin position="14"/>
        <end position="71"/>
    </location>
</feature>